<protein>
    <recommendedName>
        <fullName evidence="2">Molybdenum cofactor biosynthesis protein A-like twitch domain-containing protein</fullName>
    </recommendedName>
</protein>
<sequence length="94" mass="10674">MKNLCLVGFISLVTESFCQSCTRARIAANGTLYMCLFATEGVSLKQLLRQGADRTALKQLIVDTWNKRTDRYSDERTEQTAKMRKKIEMSYIGG</sequence>
<comment type="caution">
    <text evidence="3">The sequence shown here is derived from an EMBL/GenBank/DDBJ whole genome shotgun (WGS) entry which is preliminary data.</text>
</comment>
<dbReference type="GO" id="GO:0061799">
    <property type="term" value="F:cyclic pyranopterin monophosphate synthase activity"/>
    <property type="evidence" value="ECO:0007669"/>
    <property type="project" value="TreeGrafter"/>
</dbReference>
<evidence type="ECO:0000259" key="2">
    <source>
        <dbReference type="Pfam" id="PF06463"/>
    </source>
</evidence>
<dbReference type="InterPro" id="IPR013785">
    <property type="entry name" value="Aldolase_TIM"/>
</dbReference>
<dbReference type="GO" id="GO:0061798">
    <property type="term" value="F:GTP 3',8'-cyclase activity"/>
    <property type="evidence" value="ECO:0007669"/>
    <property type="project" value="TreeGrafter"/>
</dbReference>
<dbReference type="SUPFAM" id="SSF102114">
    <property type="entry name" value="Radical SAM enzymes"/>
    <property type="match status" value="1"/>
</dbReference>
<dbReference type="Pfam" id="PF06463">
    <property type="entry name" value="Mob_synth_C"/>
    <property type="match status" value="1"/>
</dbReference>
<dbReference type="AlphaFoldDB" id="A0AAX2A083"/>
<dbReference type="Gene3D" id="3.20.20.70">
    <property type="entry name" value="Aldolase class I"/>
    <property type="match status" value="1"/>
</dbReference>
<dbReference type="InterPro" id="IPR010505">
    <property type="entry name" value="MoaA_twitch"/>
</dbReference>
<evidence type="ECO:0000313" key="4">
    <source>
        <dbReference type="Proteomes" id="UP000286434"/>
    </source>
</evidence>
<dbReference type="PANTHER" id="PTHR22960:SF0">
    <property type="entry name" value="MOLYBDENUM COFACTOR BIOSYNTHESIS PROTEIN 1"/>
    <property type="match status" value="1"/>
</dbReference>
<name>A0AAX2A083_9BACL</name>
<feature type="domain" description="Molybdenum cofactor biosynthesis protein A-like twitch" evidence="2">
    <location>
        <begin position="7"/>
        <end position="73"/>
    </location>
</feature>
<dbReference type="Proteomes" id="UP000286434">
    <property type="component" value="Unassembled WGS sequence"/>
</dbReference>
<proteinExistence type="predicted"/>
<dbReference type="EMBL" id="SBBW01000018">
    <property type="protein sequence ID" value="RWU13931.1"/>
    <property type="molecule type" value="Genomic_DNA"/>
</dbReference>
<dbReference type="CDD" id="cd21117">
    <property type="entry name" value="Twitch_MoaA"/>
    <property type="match status" value="1"/>
</dbReference>
<dbReference type="PANTHER" id="PTHR22960">
    <property type="entry name" value="MOLYBDOPTERIN COFACTOR SYNTHESIS PROTEIN A"/>
    <property type="match status" value="1"/>
</dbReference>
<dbReference type="GO" id="GO:0006777">
    <property type="term" value="P:Mo-molybdopterin cofactor biosynthetic process"/>
    <property type="evidence" value="ECO:0007669"/>
    <property type="project" value="UniProtKB-KW"/>
</dbReference>
<dbReference type="GO" id="GO:0051539">
    <property type="term" value="F:4 iron, 4 sulfur cluster binding"/>
    <property type="evidence" value="ECO:0007669"/>
    <property type="project" value="UniProtKB-KW"/>
</dbReference>
<evidence type="ECO:0000313" key="3">
    <source>
        <dbReference type="EMBL" id="RWU13931.1"/>
    </source>
</evidence>
<keyword evidence="1" id="KW-0501">Molybdenum cofactor biosynthesis</keyword>
<reference evidence="3 4" key="1">
    <citation type="submission" date="2019-01" db="EMBL/GenBank/DDBJ databases">
        <title>Anoxybacillus flavithermus in powdered infant formula.</title>
        <authorList>
            <person name="Rhee M.S."/>
            <person name="Choi I.-G."/>
            <person name="Cho T.J."/>
            <person name="Park B."/>
        </authorList>
    </citation>
    <scope>NUCLEOTIDE SEQUENCE [LARGE SCALE GENOMIC DNA]</scope>
    <source>
        <strain evidence="3 4">FHS-PPAM212</strain>
    </source>
</reference>
<dbReference type="InterPro" id="IPR058240">
    <property type="entry name" value="rSAM_sf"/>
</dbReference>
<gene>
    <name evidence="3" type="ORF">EA138_06515</name>
</gene>
<evidence type="ECO:0000256" key="1">
    <source>
        <dbReference type="ARBA" id="ARBA00023150"/>
    </source>
</evidence>
<organism evidence="3 4">
    <name type="scientific">Anoxybacillus flavithermus</name>
    <dbReference type="NCBI Taxonomy" id="33934"/>
    <lineage>
        <taxon>Bacteria</taxon>
        <taxon>Bacillati</taxon>
        <taxon>Bacillota</taxon>
        <taxon>Bacilli</taxon>
        <taxon>Bacillales</taxon>
        <taxon>Anoxybacillaceae</taxon>
        <taxon>Anoxybacillus</taxon>
    </lineage>
</organism>
<accession>A0AAX2A083</accession>
<dbReference type="InterPro" id="IPR050105">
    <property type="entry name" value="MoCo_biosynth_MoaA/MoaC"/>
</dbReference>